<organism evidence="2 3">
    <name type="scientific">Limosilactobacillus alvi</name>
    <dbReference type="NCBI Taxonomy" id="990412"/>
    <lineage>
        <taxon>Bacteria</taxon>
        <taxon>Bacillati</taxon>
        <taxon>Bacillota</taxon>
        <taxon>Bacilli</taxon>
        <taxon>Lactobacillales</taxon>
        <taxon>Lactobacillaceae</taxon>
        <taxon>Limosilactobacillus</taxon>
    </lineage>
</organism>
<keyword evidence="3" id="KW-1185">Reference proteome</keyword>
<accession>A0ABS2EPI0</accession>
<name>A0ABS2EPI0_9LACO</name>
<dbReference type="Gene3D" id="3.40.50.360">
    <property type="match status" value="1"/>
</dbReference>
<dbReference type="InterPro" id="IPR008254">
    <property type="entry name" value="Flavodoxin/NO_synth"/>
</dbReference>
<dbReference type="EMBL" id="JACJJQ010000028">
    <property type="protein sequence ID" value="MBM6754414.1"/>
    <property type="molecule type" value="Genomic_DNA"/>
</dbReference>
<evidence type="ECO:0000259" key="1">
    <source>
        <dbReference type="PROSITE" id="PS50902"/>
    </source>
</evidence>
<dbReference type="Proteomes" id="UP000776629">
    <property type="component" value="Unassembled WGS sequence"/>
</dbReference>
<dbReference type="InterPro" id="IPR029039">
    <property type="entry name" value="Flavoprotein-like_sf"/>
</dbReference>
<comment type="caution">
    <text evidence="2">The sequence shown here is derived from an EMBL/GenBank/DDBJ whole genome shotgun (WGS) entry which is preliminary data.</text>
</comment>
<dbReference type="Pfam" id="PF00258">
    <property type="entry name" value="Flavodoxin_1"/>
    <property type="match status" value="1"/>
</dbReference>
<protein>
    <submittedName>
        <fullName evidence="2">Flavodoxin domain-containing protein</fullName>
    </submittedName>
</protein>
<evidence type="ECO:0000313" key="3">
    <source>
        <dbReference type="Proteomes" id="UP000776629"/>
    </source>
</evidence>
<dbReference type="RefSeq" id="WP_204776715.1">
    <property type="nucleotide sequence ID" value="NZ_JACJJQ010000028.1"/>
</dbReference>
<proteinExistence type="predicted"/>
<evidence type="ECO:0000313" key="2">
    <source>
        <dbReference type="EMBL" id="MBM6754414.1"/>
    </source>
</evidence>
<dbReference type="SUPFAM" id="SSF52218">
    <property type="entry name" value="Flavoproteins"/>
    <property type="match status" value="1"/>
</dbReference>
<reference evidence="2 3" key="1">
    <citation type="journal article" date="2021" name="Sci. Rep.">
        <title>The distribution of antibiotic resistance genes in chicken gut microbiota commensals.</title>
        <authorList>
            <person name="Juricova H."/>
            <person name="Matiasovicova J."/>
            <person name="Kubasova T."/>
            <person name="Cejkova D."/>
            <person name="Rychlik I."/>
        </authorList>
    </citation>
    <scope>NUCLEOTIDE SEQUENCE [LARGE SCALE GENOMIC DNA]</scope>
    <source>
        <strain evidence="2 3">An810</strain>
    </source>
</reference>
<dbReference type="PROSITE" id="PS50902">
    <property type="entry name" value="FLAVODOXIN_LIKE"/>
    <property type="match status" value="1"/>
</dbReference>
<sequence length="148" mass="16331">MQIYINYASIDGHNLELAEFLQAQFDKTNSVSLGSCSPQTLTKLKPGNLLILVPATYGSGEIAAPGLTMYQALSKWQGQDVYFWVLGIGDQGYGDDFCQAVLTFDQALAQTGARRLQSPLLLDYELDQANEELVCQQLNHLKEVLANE</sequence>
<gene>
    <name evidence="2" type="ORF">H5993_06550</name>
</gene>
<feature type="domain" description="Flavodoxin-like" evidence="1">
    <location>
        <begin position="3"/>
        <end position="142"/>
    </location>
</feature>